<feature type="domain" description="Porin" evidence="2">
    <location>
        <begin position="13"/>
        <end position="370"/>
    </location>
</feature>
<dbReference type="RefSeq" id="WP_201158378.1">
    <property type="nucleotide sequence ID" value="NZ_NHSD01000314.1"/>
</dbReference>
<dbReference type="Proteomes" id="UP000706333">
    <property type="component" value="Unassembled WGS sequence"/>
</dbReference>
<accession>A0A934TN54</accession>
<dbReference type="InterPro" id="IPR033900">
    <property type="entry name" value="Gram_neg_porin_domain"/>
</dbReference>
<feature type="signal peptide" evidence="1">
    <location>
        <begin position="1"/>
        <end position="23"/>
    </location>
</feature>
<evidence type="ECO:0000313" key="3">
    <source>
        <dbReference type="EMBL" id="MBK5928616.1"/>
    </source>
</evidence>
<comment type="caution">
    <text evidence="3">The sequence shown here is derived from an EMBL/GenBank/DDBJ whole genome shotgun (WGS) entry which is preliminary data.</text>
</comment>
<reference evidence="3" key="1">
    <citation type="submission" date="2017-05" db="EMBL/GenBank/DDBJ databases">
        <authorList>
            <person name="Imhoff J.F."/>
            <person name="Rahn T."/>
            <person name="Kuenzel S."/>
            <person name="Neulinger S.C."/>
        </authorList>
    </citation>
    <scope>NUCLEOTIDE SEQUENCE</scope>
    <source>
        <strain evidence="3">LMG 28126</strain>
    </source>
</reference>
<dbReference type="GO" id="GO:0016020">
    <property type="term" value="C:membrane"/>
    <property type="evidence" value="ECO:0007669"/>
    <property type="project" value="InterPro"/>
</dbReference>
<reference evidence="3" key="2">
    <citation type="journal article" date="2020" name="Microorganisms">
        <title>Osmotic Adaptation and Compatible Solute Biosynthesis of Phototrophic Bacteria as Revealed from Genome Analyses.</title>
        <authorList>
            <person name="Imhoff J.F."/>
            <person name="Rahn T."/>
            <person name="Kunzel S."/>
            <person name="Keller A."/>
            <person name="Neulinger S.C."/>
        </authorList>
    </citation>
    <scope>NUCLEOTIDE SEQUENCE</scope>
    <source>
        <strain evidence="3">LMG 28126</strain>
    </source>
</reference>
<protein>
    <recommendedName>
        <fullName evidence="2">Porin domain-containing protein</fullName>
    </recommendedName>
</protein>
<evidence type="ECO:0000313" key="4">
    <source>
        <dbReference type="Proteomes" id="UP000706333"/>
    </source>
</evidence>
<dbReference type="GO" id="GO:0015288">
    <property type="term" value="F:porin activity"/>
    <property type="evidence" value="ECO:0007669"/>
    <property type="project" value="InterPro"/>
</dbReference>
<evidence type="ECO:0000259" key="2">
    <source>
        <dbReference type="Pfam" id="PF13609"/>
    </source>
</evidence>
<dbReference type="InterPro" id="IPR023614">
    <property type="entry name" value="Porin_dom_sf"/>
</dbReference>
<dbReference type="EMBL" id="NHSD01000314">
    <property type="protein sequence ID" value="MBK5928616.1"/>
    <property type="molecule type" value="Genomic_DNA"/>
</dbReference>
<keyword evidence="1" id="KW-0732">Signal</keyword>
<name>A0A934TN54_9RHOB</name>
<evidence type="ECO:0000256" key="1">
    <source>
        <dbReference type="SAM" id="SignalP"/>
    </source>
</evidence>
<dbReference type="Pfam" id="PF13609">
    <property type="entry name" value="Porin_4"/>
    <property type="match status" value="1"/>
</dbReference>
<keyword evidence="4" id="KW-1185">Reference proteome</keyword>
<gene>
    <name evidence="3" type="ORF">CCR87_14960</name>
</gene>
<dbReference type="SUPFAM" id="SSF56935">
    <property type="entry name" value="Porins"/>
    <property type="match status" value="1"/>
</dbReference>
<organism evidence="3 4">
    <name type="scientific">Rhodobaculum claviforme</name>
    <dbReference type="NCBI Taxonomy" id="1549854"/>
    <lineage>
        <taxon>Bacteria</taxon>
        <taxon>Pseudomonadati</taxon>
        <taxon>Pseudomonadota</taxon>
        <taxon>Alphaproteobacteria</taxon>
        <taxon>Rhodobacterales</taxon>
        <taxon>Paracoccaceae</taxon>
        <taxon>Rhodobaculum</taxon>
    </lineage>
</organism>
<proteinExistence type="predicted"/>
<dbReference type="AlphaFoldDB" id="A0A934TN54"/>
<dbReference type="Gene3D" id="2.40.160.10">
    <property type="entry name" value="Porin"/>
    <property type="match status" value="1"/>
</dbReference>
<sequence length="394" mass="42810">MGNAIRGTGLACALALGAAGASAQSIGGQPDHEIESSAIVEPQVHAPRLTFTNTSGGEVTFYGQFNPAFQSFDDGVSTTSGLVDNGNWNSRLGFRITQPLNETTLRLRFETGLGLRSSAAISQEARRPDWVDWQRTSLRWFEAALDTRYGTVSVGQGSTASDGAAGLDDSFTFHAGAADSSDGFSSFRFRDEAGALTDITVGAVNETFDGARRFRIRYDTPSIGGVVLSTSYGRNVLVGSDKRHFYDVALRWSGDLGDFAVQTAASYGLDDDPRGDNQRRAAGSMTVFHIPTGLNLTLSASSRMNGPEHQYVRAGWRRDFFDVGTTSLSVDYYRGRNFVSDGARTENYGLYAVQSFDAVSLDAYIGWRRFTYSDRSGVSYRNADGVLIGARWFF</sequence>
<feature type="chain" id="PRO_5037680811" description="Porin domain-containing protein" evidence="1">
    <location>
        <begin position="24"/>
        <end position="394"/>
    </location>
</feature>